<organism evidence="2 3">
    <name type="scientific">Peltaster fructicola</name>
    <dbReference type="NCBI Taxonomy" id="286661"/>
    <lineage>
        <taxon>Eukaryota</taxon>
        <taxon>Fungi</taxon>
        <taxon>Dikarya</taxon>
        <taxon>Ascomycota</taxon>
        <taxon>Pezizomycotina</taxon>
        <taxon>Dothideomycetes</taxon>
        <taxon>Dothideomycetes incertae sedis</taxon>
        <taxon>Peltaster</taxon>
    </lineage>
</organism>
<evidence type="ECO:0000256" key="1">
    <source>
        <dbReference type="SAM" id="MobiDB-lite"/>
    </source>
</evidence>
<feature type="compositionally biased region" description="Basic residues" evidence="1">
    <location>
        <begin position="18"/>
        <end position="27"/>
    </location>
</feature>
<dbReference type="OrthoDB" id="3889598at2759"/>
<keyword evidence="3" id="KW-1185">Reference proteome</keyword>
<dbReference type="Proteomes" id="UP000503462">
    <property type="component" value="Chromosome 5"/>
</dbReference>
<dbReference type="AlphaFoldDB" id="A0A6H0Y632"/>
<evidence type="ECO:0000313" key="2">
    <source>
        <dbReference type="EMBL" id="QIX02512.1"/>
    </source>
</evidence>
<dbReference type="EMBL" id="CP051143">
    <property type="protein sequence ID" value="QIX02512.1"/>
    <property type="molecule type" value="Genomic_DNA"/>
</dbReference>
<name>A0A6H0Y632_9PEZI</name>
<sequence>MTGRQGPAVRSAPSNLHKSWHLSHRQHNQSDDSISVLFLQRLSESAIEKAKAKLSDCDTSDVPPPLAITSYPWIRDEPMSANGVCTFLDNIHDMNGHFNVAVAILVETEDDDCIVVASQGHNDQQQRLAAPIVTAVRVNLQAARPLATKVLMGGSLEGLVSDYEPLDLAKDYPPNEHLPKSRELVFEGSLKLSGKNQLTVVSLVHLGDKLESWKSKFSDANVNVTIVDNNANPPSRAELYQIFEALEKENTADDRIGYIFFIDNILDDQIIAVSRTGVYANTTRPSSISVLPVEDLVKLWNAVITGSDEERATENRMVENDVQQECGDIMRRERIYNPRVFDEENNDAALTVWFLQDFTHEEERQIRDMLAESSAGADDMGAEYAYMGYHADSIEALLEMFQRGDIYSPSYDPQAIMRFHEYPHHFFAIDKRIFSEGKIILGSSLDFWHPTQKLGWFVGTMPAADAQTCYINLDIANMGLEEFAPDAKRMWLSDLKAYSKEYDAEMRGETPE</sequence>
<accession>A0A6H0Y632</accession>
<proteinExistence type="predicted"/>
<protein>
    <submittedName>
        <fullName evidence="2">Uncharacterized protein</fullName>
    </submittedName>
</protein>
<gene>
    <name evidence="2" type="ORF">AMS68_008029</name>
</gene>
<reference evidence="2 3" key="1">
    <citation type="journal article" date="2016" name="Sci. Rep.">
        <title>Peltaster fructicola genome reveals evolution from an invasive phytopathogen to an ectophytic parasite.</title>
        <authorList>
            <person name="Xu C."/>
            <person name="Chen H."/>
            <person name="Gleason M.L."/>
            <person name="Xu J.R."/>
            <person name="Liu H."/>
            <person name="Zhang R."/>
            <person name="Sun G."/>
        </authorList>
    </citation>
    <scope>NUCLEOTIDE SEQUENCE [LARGE SCALE GENOMIC DNA]</scope>
    <source>
        <strain evidence="2 3">LNHT1506</strain>
    </source>
</reference>
<feature type="region of interest" description="Disordered" evidence="1">
    <location>
        <begin position="1"/>
        <end position="27"/>
    </location>
</feature>
<evidence type="ECO:0000313" key="3">
    <source>
        <dbReference type="Proteomes" id="UP000503462"/>
    </source>
</evidence>